<organism evidence="1">
    <name type="scientific">Arundo donax</name>
    <name type="common">Giant reed</name>
    <name type="synonym">Donax arundinaceus</name>
    <dbReference type="NCBI Taxonomy" id="35708"/>
    <lineage>
        <taxon>Eukaryota</taxon>
        <taxon>Viridiplantae</taxon>
        <taxon>Streptophyta</taxon>
        <taxon>Embryophyta</taxon>
        <taxon>Tracheophyta</taxon>
        <taxon>Spermatophyta</taxon>
        <taxon>Magnoliopsida</taxon>
        <taxon>Liliopsida</taxon>
        <taxon>Poales</taxon>
        <taxon>Poaceae</taxon>
        <taxon>PACMAD clade</taxon>
        <taxon>Arundinoideae</taxon>
        <taxon>Arundineae</taxon>
        <taxon>Arundo</taxon>
    </lineage>
</organism>
<reference evidence="1" key="2">
    <citation type="journal article" date="2015" name="Data Brief">
        <title>Shoot transcriptome of the giant reed, Arundo donax.</title>
        <authorList>
            <person name="Barrero R.A."/>
            <person name="Guerrero F.D."/>
            <person name="Moolhuijzen P."/>
            <person name="Goolsby J.A."/>
            <person name="Tidwell J."/>
            <person name="Bellgard S.E."/>
            <person name="Bellgard M.I."/>
        </authorList>
    </citation>
    <scope>NUCLEOTIDE SEQUENCE</scope>
    <source>
        <tissue evidence="1">Shoot tissue taken approximately 20 cm above the soil surface</tissue>
    </source>
</reference>
<reference evidence="1" key="1">
    <citation type="submission" date="2014-09" db="EMBL/GenBank/DDBJ databases">
        <authorList>
            <person name="Magalhaes I.L.F."/>
            <person name="Oliveira U."/>
            <person name="Santos F.R."/>
            <person name="Vidigal T.H.D.A."/>
            <person name="Brescovit A.D."/>
            <person name="Santos A.J."/>
        </authorList>
    </citation>
    <scope>NUCLEOTIDE SEQUENCE</scope>
    <source>
        <tissue evidence="1">Shoot tissue taken approximately 20 cm above the soil surface</tissue>
    </source>
</reference>
<evidence type="ECO:0000313" key="1">
    <source>
        <dbReference type="EMBL" id="JAE18979.1"/>
    </source>
</evidence>
<accession>A0A0A9G674</accession>
<protein>
    <submittedName>
        <fullName evidence="1">Uncharacterized protein</fullName>
    </submittedName>
</protein>
<dbReference type="EMBL" id="GBRH01178917">
    <property type="protein sequence ID" value="JAE18979.1"/>
    <property type="molecule type" value="Transcribed_RNA"/>
</dbReference>
<sequence length="11" mass="1219">MIQLASMPESL</sequence>
<proteinExistence type="predicted"/>
<name>A0A0A9G674_ARUDO</name>